<keyword evidence="3" id="KW-1185">Reference proteome</keyword>
<accession>F4SE31</accession>
<evidence type="ECO:0000313" key="2">
    <source>
        <dbReference type="EMBL" id="EGF97092.1"/>
    </source>
</evidence>
<dbReference type="HOGENOM" id="CLU_801885_0_0_1"/>
<protein>
    <submittedName>
        <fullName evidence="2">Uncharacterized protein</fullName>
    </submittedName>
</protein>
<organism evidence="3">
    <name type="scientific">Melampsora larici-populina (strain 98AG31 / pathotype 3-4-7)</name>
    <name type="common">Poplar leaf rust fungus</name>
    <dbReference type="NCBI Taxonomy" id="747676"/>
    <lineage>
        <taxon>Eukaryota</taxon>
        <taxon>Fungi</taxon>
        <taxon>Dikarya</taxon>
        <taxon>Basidiomycota</taxon>
        <taxon>Pucciniomycotina</taxon>
        <taxon>Pucciniomycetes</taxon>
        <taxon>Pucciniales</taxon>
        <taxon>Melampsoraceae</taxon>
        <taxon>Melampsora</taxon>
    </lineage>
</organism>
<dbReference type="EMBL" id="GL883332">
    <property type="protein sequence ID" value="EGF97092.1"/>
    <property type="molecule type" value="Genomic_DNA"/>
</dbReference>
<dbReference type="RefSeq" id="XP_007419635.1">
    <property type="nucleotide sequence ID" value="XM_007419573.1"/>
</dbReference>
<feature type="compositionally biased region" description="Polar residues" evidence="1">
    <location>
        <begin position="281"/>
        <end position="298"/>
    </location>
</feature>
<dbReference type="Proteomes" id="UP000001072">
    <property type="component" value="Unassembled WGS sequence"/>
</dbReference>
<feature type="region of interest" description="Disordered" evidence="1">
    <location>
        <begin position="281"/>
        <end position="306"/>
    </location>
</feature>
<gene>
    <name evidence="2" type="ORF">MELLADRAFT_114596</name>
</gene>
<name>F4SE31_MELLP</name>
<dbReference type="InParanoid" id="F4SE31"/>
<evidence type="ECO:0000256" key="1">
    <source>
        <dbReference type="SAM" id="MobiDB-lite"/>
    </source>
</evidence>
<dbReference type="VEuPathDB" id="FungiDB:MELLADRAFT_114596"/>
<reference evidence="3" key="1">
    <citation type="journal article" date="2011" name="Proc. Natl. Acad. Sci. U.S.A.">
        <title>Obligate biotrophy features unraveled by the genomic analysis of rust fungi.</title>
        <authorList>
            <person name="Duplessis S."/>
            <person name="Cuomo C.A."/>
            <person name="Lin Y.-C."/>
            <person name="Aerts A."/>
            <person name="Tisserant E."/>
            <person name="Veneault-Fourrey C."/>
            <person name="Joly D.L."/>
            <person name="Hacquard S."/>
            <person name="Amselem J."/>
            <person name="Cantarel B.L."/>
            <person name="Chiu R."/>
            <person name="Coutinho P.M."/>
            <person name="Feau N."/>
            <person name="Field M."/>
            <person name="Frey P."/>
            <person name="Gelhaye E."/>
            <person name="Goldberg J."/>
            <person name="Grabherr M.G."/>
            <person name="Kodira C.D."/>
            <person name="Kohler A."/>
            <person name="Kuees U."/>
            <person name="Lindquist E.A."/>
            <person name="Lucas S.M."/>
            <person name="Mago R."/>
            <person name="Mauceli E."/>
            <person name="Morin E."/>
            <person name="Murat C."/>
            <person name="Pangilinan J.L."/>
            <person name="Park R."/>
            <person name="Pearson M."/>
            <person name="Quesneville H."/>
            <person name="Rouhier N."/>
            <person name="Sakthikumar S."/>
            <person name="Salamov A.A."/>
            <person name="Schmutz J."/>
            <person name="Selles B."/>
            <person name="Shapiro H."/>
            <person name="Tanguay P."/>
            <person name="Tuskan G.A."/>
            <person name="Henrissat B."/>
            <person name="Van de Peer Y."/>
            <person name="Rouze P."/>
            <person name="Ellis J.G."/>
            <person name="Dodds P.N."/>
            <person name="Schein J.E."/>
            <person name="Zhong S."/>
            <person name="Hamelin R.C."/>
            <person name="Grigoriev I.V."/>
            <person name="Szabo L.J."/>
            <person name="Martin F."/>
        </authorList>
    </citation>
    <scope>NUCLEOTIDE SEQUENCE [LARGE SCALE GENOMIC DNA]</scope>
    <source>
        <strain evidence="3">98AG31 / pathotype 3-4-7</strain>
    </source>
</reference>
<proteinExistence type="predicted"/>
<dbReference type="AlphaFoldDB" id="F4SE31"/>
<evidence type="ECO:0000313" key="3">
    <source>
        <dbReference type="Proteomes" id="UP000001072"/>
    </source>
</evidence>
<dbReference type="GeneID" id="18925402"/>
<sequence length="346" mass="37793">MSSAVIEESQRQLSSGMSACDCSNCRPAEAEALWLAQPAMTQDNFDKALVMSESELNVLVQGLAVVPAAPPSADIRPVASVCGTDDPILDSPMLESLVTRLERAFHSFFYLKYPESSELSPDDFFGRDLAWDIAKNIDIITQPSDFELVLASEAIPAQFDHLFVAFCQWKNDLRTGPTFDEAKSRRASVTRGHTNHKVPQSCEGALLLKARAEQAKKALKVSRDQAKEADTLAKEVARQRRSQAKITADARSLSSNTYGCNKQCLYRIAFPENWASPTFQSSIGTSSLTQEDNTSSAPHQKREDRPAALSAKVSLIMLRMPVCQTLVTCGGGRARFAGVWAKASAA</sequence>
<dbReference type="KEGG" id="mlr:MELLADRAFT_114596"/>